<evidence type="ECO:0000313" key="9">
    <source>
        <dbReference type="EMBL" id="CAK50840.1"/>
    </source>
</evidence>
<dbReference type="GO" id="GO:0006355">
    <property type="term" value="P:regulation of DNA-templated transcription"/>
    <property type="evidence" value="ECO:0007669"/>
    <property type="project" value="InterPro"/>
</dbReference>
<evidence type="ECO:0000256" key="1">
    <source>
        <dbReference type="ARBA" id="ARBA00004123"/>
    </source>
</evidence>
<dbReference type="GO" id="GO:0003677">
    <property type="term" value="F:DNA binding"/>
    <property type="evidence" value="ECO:0007669"/>
    <property type="project" value="UniProtKB-KW"/>
</dbReference>
<keyword evidence="4" id="KW-0804">Transcription</keyword>
<dbReference type="Gene3D" id="6.10.250.980">
    <property type="match status" value="1"/>
</dbReference>
<feature type="domain" description="BHLH" evidence="7">
    <location>
        <begin position="1"/>
        <end position="44"/>
    </location>
</feature>
<gene>
    <name evidence="9" type="primary">h</name>
</gene>
<evidence type="ECO:0000259" key="7">
    <source>
        <dbReference type="PROSITE" id="PS50888"/>
    </source>
</evidence>
<dbReference type="AlphaFoldDB" id="B4E3Y5"/>
<evidence type="ECO:0000256" key="2">
    <source>
        <dbReference type="ARBA" id="ARBA00023015"/>
    </source>
</evidence>
<dbReference type="PROSITE" id="PS51054">
    <property type="entry name" value="ORANGE"/>
    <property type="match status" value="1"/>
</dbReference>
<keyword evidence="5" id="KW-0539">Nucleus</keyword>
<evidence type="ECO:0000256" key="5">
    <source>
        <dbReference type="ARBA" id="ARBA00023242"/>
    </source>
</evidence>
<protein>
    <submittedName>
        <fullName evidence="9">Hairy protein</fullName>
    </submittedName>
</protein>
<sequence length="265" mass="29114">ARINNCLDELKALIMETAQTENSDASKLEKADILELTVQHLRRLRTQNRSSWTSAPSSPSSPSSTRVPGHPSDIDRFRAGFSECVREVSTYVSAINGVDTDLRVRLLAHLAQCIGTMSPSASPAPSTPPPHLTTSRGDLSSGNNTSGACLVVSSPTPPPSSISPLTCASATTPCLSPGPQDLSNSSMSYVWPEMMSPTGHHQLPVQPVVQQLHPQQHHHQQHHHHQRRQSFKMVHSPVSWRHGQMEDVDNMVVHHNVSSQPWRPW</sequence>
<dbReference type="Pfam" id="PF00010">
    <property type="entry name" value="HLH"/>
    <property type="match status" value="1"/>
</dbReference>
<evidence type="ECO:0000256" key="3">
    <source>
        <dbReference type="ARBA" id="ARBA00023125"/>
    </source>
</evidence>
<keyword evidence="2" id="KW-0805">Transcription regulation</keyword>
<name>B4E3Y5_NARAN</name>
<feature type="compositionally biased region" description="Polar residues" evidence="6">
    <location>
        <begin position="132"/>
        <end position="147"/>
    </location>
</feature>
<dbReference type="SUPFAM" id="SSF158457">
    <property type="entry name" value="Orange domain-like"/>
    <property type="match status" value="1"/>
</dbReference>
<dbReference type="EMBL" id="AM279688">
    <property type="protein sequence ID" value="CAK50840.1"/>
    <property type="molecule type" value="mRNA"/>
</dbReference>
<dbReference type="CDD" id="cd11410">
    <property type="entry name" value="bHLH_O_HES"/>
    <property type="match status" value="1"/>
</dbReference>
<dbReference type="SUPFAM" id="SSF47459">
    <property type="entry name" value="HLH, helix-loop-helix DNA-binding domain"/>
    <property type="match status" value="1"/>
</dbReference>
<reference evidence="9" key="1">
    <citation type="submission" date="2006-06" db="EMBL/GenBank/DDBJ databases">
        <title>Hunchback and orthodenticle expression in a myriapod suggest a conservation of anterior axial patterning among arthropods.</title>
        <authorList>
            <person name="Janssen R."/>
            <person name="Damen W.G.M."/>
        </authorList>
    </citation>
    <scope>NUCLEOTIDE SEQUENCE</scope>
</reference>
<dbReference type="InterPro" id="IPR011598">
    <property type="entry name" value="bHLH_dom"/>
</dbReference>
<dbReference type="PANTHER" id="PTHR10985">
    <property type="entry name" value="BASIC HELIX-LOOP-HELIX TRANSCRIPTION FACTOR, HES-RELATED"/>
    <property type="match status" value="1"/>
</dbReference>
<feature type="region of interest" description="Disordered" evidence="6">
    <location>
        <begin position="46"/>
        <end position="73"/>
    </location>
</feature>
<dbReference type="InterPro" id="IPR003650">
    <property type="entry name" value="Orange_dom"/>
</dbReference>
<feature type="domain" description="Orange" evidence="8">
    <location>
        <begin position="77"/>
        <end position="110"/>
    </location>
</feature>
<feature type="non-terminal residue" evidence="9">
    <location>
        <position position="1"/>
    </location>
</feature>
<organism evidence="9">
    <name type="scientific">Narceus annularis</name>
    <name type="common">Millipede</name>
    <dbReference type="NCBI Taxonomy" id="174156"/>
    <lineage>
        <taxon>Eukaryota</taxon>
        <taxon>Metazoa</taxon>
        <taxon>Ecdysozoa</taxon>
        <taxon>Arthropoda</taxon>
        <taxon>Myriapoda</taxon>
        <taxon>Diplopoda</taxon>
        <taxon>Helminthomorpha</taxon>
        <taxon>Spirobolidae</taxon>
        <taxon>Narceus</taxon>
    </lineage>
</organism>
<accession>B4E3Y5</accession>
<keyword evidence="3" id="KW-0238">DNA-binding</keyword>
<proteinExistence type="evidence at transcript level"/>
<evidence type="ECO:0000259" key="8">
    <source>
        <dbReference type="PROSITE" id="PS51054"/>
    </source>
</evidence>
<dbReference type="Pfam" id="PF07527">
    <property type="entry name" value="Hairy_orange"/>
    <property type="match status" value="1"/>
</dbReference>
<dbReference type="Gene3D" id="4.10.280.10">
    <property type="entry name" value="Helix-loop-helix DNA-binding domain"/>
    <property type="match status" value="1"/>
</dbReference>
<dbReference type="GO" id="GO:0046983">
    <property type="term" value="F:protein dimerization activity"/>
    <property type="evidence" value="ECO:0007669"/>
    <property type="project" value="InterPro"/>
</dbReference>
<comment type="subcellular location">
    <subcellularLocation>
        <location evidence="1">Nucleus</location>
    </subcellularLocation>
</comment>
<dbReference type="PROSITE" id="PS50888">
    <property type="entry name" value="BHLH"/>
    <property type="match status" value="1"/>
</dbReference>
<dbReference type="InterPro" id="IPR050370">
    <property type="entry name" value="HES_HEY"/>
</dbReference>
<evidence type="ECO:0000256" key="6">
    <source>
        <dbReference type="SAM" id="MobiDB-lite"/>
    </source>
</evidence>
<dbReference type="InterPro" id="IPR036638">
    <property type="entry name" value="HLH_DNA-bd_sf"/>
</dbReference>
<feature type="region of interest" description="Disordered" evidence="6">
    <location>
        <begin position="118"/>
        <end position="147"/>
    </location>
</feature>
<dbReference type="GO" id="GO:0005634">
    <property type="term" value="C:nucleus"/>
    <property type="evidence" value="ECO:0007669"/>
    <property type="project" value="UniProtKB-SubCell"/>
</dbReference>
<evidence type="ECO:0000256" key="4">
    <source>
        <dbReference type="ARBA" id="ARBA00023163"/>
    </source>
</evidence>
<dbReference type="SMART" id="SM00353">
    <property type="entry name" value="HLH"/>
    <property type="match status" value="1"/>
</dbReference>
<dbReference type="SMART" id="SM00511">
    <property type="entry name" value="ORANGE"/>
    <property type="match status" value="1"/>
</dbReference>
<feature type="compositionally biased region" description="Low complexity" evidence="6">
    <location>
        <begin position="50"/>
        <end position="64"/>
    </location>
</feature>